<dbReference type="PANTHER" id="PTHR19136">
    <property type="entry name" value="MOLYBDENUM COFACTOR GUANYLYLTRANSFERASE"/>
    <property type="match status" value="1"/>
</dbReference>
<dbReference type="STRING" id="360105.CCV52592_0609"/>
<dbReference type="CDD" id="cd02503">
    <property type="entry name" value="MobA"/>
    <property type="match status" value="1"/>
</dbReference>
<dbReference type="InterPro" id="IPR025877">
    <property type="entry name" value="MobA-like_NTP_Trfase"/>
</dbReference>
<dbReference type="GO" id="GO:0046872">
    <property type="term" value="F:metal ion binding"/>
    <property type="evidence" value="ECO:0007669"/>
    <property type="project" value="UniProtKB-KW"/>
</dbReference>
<evidence type="ECO:0000256" key="4">
    <source>
        <dbReference type="ARBA" id="ARBA00022741"/>
    </source>
</evidence>
<evidence type="ECO:0000256" key="6">
    <source>
        <dbReference type="ARBA" id="ARBA00023134"/>
    </source>
</evidence>
<evidence type="ECO:0000256" key="2">
    <source>
        <dbReference type="ARBA" id="ARBA00022679"/>
    </source>
</evidence>
<keyword evidence="2 9" id="KW-0808">Transferase</keyword>
<keyword evidence="7" id="KW-0501">Molybdenum cofactor biosynthesis</keyword>
<keyword evidence="5" id="KW-0460">Magnesium</keyword>
<organism evidence="9 10">
    <name type="scientific">Campylobacter curvus (strain 525.92)</name>
    <dbReference type="NCBI Taxonomy" id="360105"/>
    <lineage>
        <taxon>Bacteria</taxon>
        <taxon>Pseudomonadati</taxon>
        <taxon>Campylobacterota</taxon>
        <taxon>Epsilonproteobacteria</taxon>
        <taxon>Campylobacterales</taxon>
        <taxon>Campylobacteraceae</taxon>
        <taxon>Campylobacter</taxon>
    </lineage>
</organism>
<keyword evidence="1" id="KW-0963">Cytoplasm</keyword>
<evidence type="ECO:0000256" key="1">
    <source>
        <dbReference type="ARBA" id="ARBA00022490"/>
    </source>
</evidence>
<dbReference type="SUPFAM" id="SSF53448">
    <property type="entry name" value="Nucleotide-diphospho-sugar transferases"/>
    <property type="match status" value="1"/>
</dbReference>
<evidence type="ECO:0000256" key="7">
    <source>
        <dbReference type="ARBA" id="ARBA00023150"/>
    </source>
</evidence>
<keyword evidence="6" id="KW-0342">GTP-binding</keyword>
<evidence type="ECO:0000256" key="3">
    <source>
        <dbReference type="ARBA" id="ARBA00022723"/>
    </source>
</evidence>
<keyword evidence="4" id="KW-0547">Nucleotide-binding</keyword>
<dbReference type="PANTHER" id="PTHR19136:SF81">
    <property type="entry name" value="MOLYBDENUM COFACTOR GUANYLYLTRANSFERASE"/>
    <property type="match status" value="1"/>
</dbReference>
<dbReference type="Proteomes" id="UP000006380">
    <property type="component" value="Chromosome"/>
</dbReference>
<dbReference type="AlphaFoldDB" id="A7H0L9"/>
<keyword evidence="3" id="KW-0479">Metal-binding</keyword>
<dbReference type="Pfam" id="PF12804">
    <property type="entry name" value="NTP_transf_3"/>
    <property type="match status" value="1"/>
</dbReference>
<protein>
    <submittedName>
        <fullName evidence="9">Molybdenum cofactor guanylyltransferase protein A</fullName>
        <ecNumber evidence="9">2.7.7.77</ecNumber>
    </submittedName>
</protein>
<dbReference type="GO" id="GO:0006777">
    <property type="term" value="P:Mo-molybdopterin cofactor biosynthetic process"/>
    <property type="evidence" value="ECO:0007669"/>
    <property type="project" value="UniProtKB-KW"/>
</dbReference>
<evidence type="ECO:0000259" key="8">
    <source>
        <dbReference type="Pfam" id="PF12804"/>
    </source>
</evidence>
<name>A7H0L9_CAMC5</name>
<feature type="domain" description="MobA-like NTP transferase" evidence="8">
    <location>
        <begin position="4"/>
        <end position="146"/>
    </location>
</feature>
<accession>A7H0L9</accession>
<evidence type="ECO:0000313" key="10">
    <source>
        <dbReference type="Proteomes" id="UP000006380"/>
    </source>
</evidence>
<reference evidence="9" key="1">
    <citation type="submission" date="2016-07" db="EMBL/GenBank/DDBJ databases">
        <title>Comparative genomics of the Campylobacter concisus group.</title>
        <authorList>
            <person name="Miller W.G."/>
            <person name="Yee E."/>
            <person name="Chapman M.H."/>
            <person name="Huynh S."/>
            <person name="Bono J.L."/>
            <person name="On S.L.W."/>
            <person name="StLeger J."/>
            <person name="Foster G."/>
            <person name="Parker C.T."/>
        </authorList>
    </citation>
    <scope>NUCLEOTIDE SEQUENCE</scope>
    <source>
        <strain evidence="9">525.92</strain>
    </source>
</reference>
<dbReference type="EC" id="2.7.7.77" evidence="9"/>
<dbReference type="KEGG" id="ccv:CCV52592_0609"/>
<keyword evidence="10" id="KW-1185">Reference proteome</keyword>
<dbReference type="GO" id="GO:0005525">
    <property type="term" value="F:GTP binding"/>
    <property type="evidence" value="ECO:0007669"/>
    <property type="project" value="UniProtKB-KW"/>
</dbReference>
<evidence type="ECO:0000313" key="9">
    <source>
        <dbReference type="EMBL" id="EAU01455.2"/>
    </source>
</evidence>
<dbReference type="InterPro" id="IPR013482">
    <property type="entry name" value="Molybde_CF_guanTrfase"/>
</dbReference>
<dbReference type="InterPro" id="IPR029044">
    <property type="entry name" value="Nucleotide-diphossugar_trans"/>
</dbReference>
<dbReference type="EMBL" id="CP000767">
    <property type="protein sequence ID" value="EAU01455.2"/>
    <property type="molecule type" value="Genomic_DNA"/>
</dbReference>
<keyword evidence="9" id="KW-0548">Nucleotidyltransferase</keyword>
<dbReference type="Gene3D" id="3.90.550.10">
    <property type="entry name" value="Spore Coat Polysaccharide Biosynthesis Protein SpsA, Chain A"/>
    <property type="match status" value="1"/>
</dbReference>
<sequence>MKTCVILAGGKSSRMGQDKTLLPFGGFATLTHFQVHKFAQIFERVFVSSKFDKFNPPLRLIKDLKEAEFSPMLALYSILLNFKDEHVFIIPADMPFLSERTIKELFKFTGEFDMVVPKDGEFTHSLCGFFSANLAQKAKELYEKNENKIGILRSLCRCKEVGFKGSKEFFNINDPKQYELALKMSRQ</sequence>
<evidence type="ECO:0000256" key="5">
    <source>
        <dbReference type="ARBA" id="ARBA00022842"/>
    </source>
</evidence>
<proteinExistence type="predicted"/>
<dbReference type="GO" id="GO:0061603">
    <property type="term" value="F:molybdenum cofactor guanylyltransferase activity"/>
    <property type="evidence" value="ECO:0007669"/>
    <property type="project" value="UniProtKB-EC"/>
</dbReference>
<gene>
    <name evidence="9" type="primary">mobA</name>
    <name evidence="9" type="ORF">CCV52592_0609</name>
</gene>